<evidence type="ECO:0000313" key="1">
    <source>
        <dbReference type="Proteomes" id="UP000095287"/>
    </source>
</evidence>
<dbReference type="Proteomes" id="UP000095287">
    <property type="component" value="Unplaced"/>
</dbReference>
<accession>A0A1I8AKC3</accession>
<dbReference type="AlphaFoldDB" id="A0A1I8AKC3"/>
<reference evidence="2" key="1">
    <citation type="submission" date="2016-11" db="UniProtKB">
        <authorList>
            <consortium name="WormBaseParasite"/>
        </authorList>
    </citation>
    <scope>IDENTIFICATION</scope>
</reference>
<dbReference type="SUPFAM" id="SSF53474">
    <property type="entry name" value="alpha/beta-Hydrolases"/>
    <property type="match status" value="1"/>
</dbReference>
<name>A0A1I8AKC3_9BILA</name>
<sequence>MTAERGDVVRDEDVAEIQQLASGVQHVRVPNAGHMIPWDNEAGFYEAFEVPRQCRSLSQGETRWQLVIINLSRHGKKCCACPSWKRVKP</sequence>
<keyword evidence="1" id="KW-1185">Reference proteome</keyword>
<dbReference type="WBParaSite" id="L893_g6675.t1">
    <property type="protein sequence ID" value="L893_g6675.t1"/>
    <property type="gene ID" value="L893_g6675"/>
</dbReference>
<dbReference type="InterPro" id="IPR029058">
    <property type="entry name" value="AB_hydrolase_fold"/>
</dbReference>
<dbReference type="Gene3D" id="3.40.50.1820">
    <property type="entry name" value="alpha/beta hydrolase"/>
    <property type="match status" value="1"/>
</dbReference>
<protein>
    <submittedName>
        <fullName evidence="2">Alpha/beta hydrolase</fullName>
    </submittedName>
</protein>
<proteinExistence type="predicted"/>
<organism evidence="1 2">
    <name type="scientific">Steinernema glaseri</name>
    <dbReference type="NCBI Taxonomy" id="37863"/>
    <lineage>
        <taxon>Eukaryota</taxon>
        <taxon>Metazoa</taxon>
        <taxon>Ecdysozoa</taxon>
        <taxon>Nematoda</taxon>
        <taxon>Chromadorea</taxon>
        <taxon>Rhabditida</taxon>
        <taxon>Tylenchina</taxon>
        <taxon>Panagrolaimomorpha</taxon>
        <taxon>Strongyloidoidea</taxon>
        <taxon>Steinernematidae</taxon>
        <taxon>Steinernema</taxon>
    </lineage>
</organism>
<evidence type="ECO:0000313" key="2">
    <source>
        <dbReference type="WBParaSite" id="L893_g6675.t1"/>
    </source>
</evidence>